<dbReference type="AlphaFoldDB" id="A0A0V1B286"/>
<evidence type="ECO:0000256" key="3">
    <source>
        <dbReference type="ARBA" id="ARBA00022687"/>
    </source>
</evidence>
<keyword evidence="7" id="KW-0012">Acyltransferase</keyword>
<evidence type="ECO:0000256" key="9">
    <source>
        <dbReference type="ARBA" id="ARBA00038867"/>
    </source>
</evidence>
<evidence type="ECO:0000256" key="10">
    <source>
        <dbReference type="ARBA" id="ARBA00040371"/>
    </source>
</evidence>
<protein>
    <recommendedName>
        <fullName evidence="10">Protein-serine O-palmitoleoyltransferase porcupine</fullName>
        <ecNumber evidence="9">2.3.1.250</ecNumber>
    </recommendedName>
</protein>
<evidence type="ECO:0000313" key="13">
    <source>
        <dbReference type="EMBL" id="KRY31127.1"/>
    </source>
</evidence>
<comment type="similarity">
    <text evidence="8">Belongs to the membrane-bound acyltransferase family. Porcupine subfamily.</text>
</comment>
<reference evidence="13 14" key="1">
    <citation type="submission" date="2015-01" db="EMBL/GenBank/DDBJ databases">
        <title>Evolution of Trichinella species and genotypes.</title>
        <authorList>
            <person name="Korhonen P.K."/>
            <person name="Edoardo P."/>
            <person name="Giuseppe L.R."/>
            <person name="Gasser R.B."/>
        </authorList>
    </citation>
    <scope>NUCLEOTIDE SEQUENCE [LARGE SCALE GENOMIC DNA]</scope>
    <source>
        <strain evidence="13">ISS3</strain>
    </source>
</reference>
<dbReference type="InParanoid" id="A0A0V1B286"/>
<evidence type="ECO:0000313" key="14">
    <source>
        <dbReference type="Proteomes" id="UP000054776"/>
    </source>
</evidence>
<dbReference type="InterPro" id="IPR049941">
    <property type="entry name" value="LPLAT_7/PORCN-like"/>
</dbReference>
<dbReference type="GO" id="GO:0030258">
    <property type="term" value="P:lipid modification"/>
    <property type="evidence" value="ECO:0007669"/>
    <property type="project" value="TreeGrafter"/>
</dbReference>
<organism evidence="13 14">
    <name type="scientific">Trichinella spiralis</name>
    <name type="common">Trichina worm</name>
    <dbReference type="NCBI Taxonomy" id="6334"/>
    <lineage>
        <taxon>Eukaryota</taxon>
        <taxon>Metazoa</taxon>
        <taxon>Ecdysozoa</taxon>
        <taxon>Nematoda</taxon>
        <taxon>Enoplea</taxon>
        <taxon>Dorylaimia</taxon>
        <taxon>Trichinellida</taxon>
        <taxon>Trichinellidae</taxon>
        <taxon>Trichinella</taxon>
    </lineage>
</organism>
<dbReference type="GO" id="GO:1990698">
    <property type="term" value="F:palmitoleoyltransferase activity"/>
    <property type="evidence" value="ECO:0007669"/>
    <property type="project" value="UniProtKB-EC"/>
</dbReference>
<feature type="transmembrane region" description="Helical" evidence="12">
    <location>
        <begin position="232"/>
        <end position="251"/>
    </location>
</feature>
<feature type="transmembrane region" description="Helical" evidence="12">
    <location>
        <begin position="467"/>
        <end position="486"/>
    </location>
</feature>
<feature type="transmembrane region" description="Helical" evidence="12">
    <location>
        <begin position="263"/>
        <end position="281"/>
    </location>
</feature>
<dbReference type="PANTHER" id="PTHR13906:SF12">
    <property type="entry name" value="PROTEIN-SERINE O-PALMITOLEOYLTRANSFERASE PORCUPINE"/>
    <property type="match status" value="1"/>
</dbReference>
<dbReference type="GO" id="GO:0061355">
    <property type="term" value="P:Wnt protein secretion"/>
    <property type="evidence" value="ECO:0007669"/>
    <property type="project" value="TreeGrafter"/>
</dbReference>
<dbReference type="GO" id="GO:0016020">
    <property type="term" value="C:membrane"/>
    <property type="evidence" value="ECO:0007669"/>
    <property type="project" value="UniProtKB-SubCell"/>
</dbReference>
<dbReference type="EC" id="2.3.1.250" evidence="9"/>
<dbReference type="EMBL" id="JYDH01000125">
    <property type="protein sequence ID" value="KRY31127.1"/>
    <property type="molecule type" value="Genomic_DNA"/>
</dbReference>
<feature type="transmembrane region" description="Helical" evidence="12">
    <location>
        <begin position="417"/>
        <end position="434"/>
    </location>
</feature>
<evidence type="ECO:0000256" key="7">
    <source>
        <dbReference type="ARBA" id="ARBA00023315"/>
    </source>
</evidence>
<feature type="transmembrane region" description="Helical" evidence="12">
    <location>
        <begin position="101"/>
        <end position="122"/>
    </location>
</feature>
<comment type="caution">
    <text evidence="13">The sequence shown here is derived from an EMBL/GenBank/DDBJ whole genome shotgun (WGS) entry which is preliminary data.</text>
</comment>
<evidence type="ECO:0000256" key="11">
    <source>
        <dbReference type="ARBA" id="ARBA00047978"/>
    </source>
</evidence>
<keyword evidence="2 13" id="KW-0808">Transferase</keyword>
<sequence length="529" mass="61327">MPNEDVVMYDEDVSWFLYDQYDYVSASFEANTVDSTVFDIYYFCIAEILFGDTGRKIIQLYMLCLLRNGICCLGFLPDEVILLSSSLLGVIAVFLWHSNLVIYSVSSVLIGYFWMRVCIWLCPQYLALLTSSYAMEQFTISSFSPSKLVVNKWFQFILLTAEEFNKLSGTLMIIAMKQISLSFAFGVSKWTAACHEPLAFFSYMTDVGTVVCGPWLSFERHCEMMKKKNCRVAFHFFLFSIANNLSLYPIIPMDFIRWAVVSGGYGFLFLIYSSCLSWWLFPNRLRTINRSGRTVKTANSIPSIDGWFFLHFRWIIAFRDAQSFRTSHYFICFVSQTCALLAGFEWHHETNPLHLVVEPLQCEWPRSLVNLVVSWNRPFHSFLKTHVFQRIKLHGHFVAVFGTFCISALLHGYNFQLSAVLLSLGFYSYSEYILREKLARLFQACIRARSCYCNCTHKRKWFHPLTMLVNLIFTLLGLFHLTYLGMVYDSGSAEEQGYNALHTISMWREMAFISHWIALATFIIAKLLP</sequence>
<dbReference type="Pfam" id="PF03062">
    <property type="entry name" value="MBOAT"/>
    <property type="match status" value="1"/>
</dbReference>
<name>A0A0V1B286_TRISP</name>
<evidence type="ECO:0000256" key="4">
    <source>
        <dbReference type="ARBA" id="ARBA00022692"/>
    </source>
</evidence>
<evidence type="ECO:0000256" key="12">
    <source>
        <dbReference type="SAM" id="Phobius"/>
    </source>
</evidence>
<comment type="subcellular location">
    <subcellularLocation>
        <location evidence="1">Membrane</location>
        <topology evidence="1">Multi-pass membrane protein</topology>
    </subcellularLocation>
</comment>
<proteinExistence type="inferred from homology"/>
<feature type="transmembrane region" description="Helical" evidence="12">
    <location>
        <begin position="393"/>
        <end position="411"/>
    </location>
</feature>
<gene>
    <name evidence="13" type="primary">Porcn</name>
    <name evidence="13" type="ORF">T01_5475</name>
</gene>
<feature type="transmembrane region" description="Helical" evidence="12">
    <location>
        <begin position="506"/>
        <end position="528"/>
    </location>
</feature>
<comment type="catalytic activity">
    <reaction evidence="11">
        <text>[Wnt protein]-L-serine + (9Z)-hexadecenoyl-CoA = [Wnt protein]-O-(9Z)-hexadecenoyl-L-serine + CoA</text>
        <dbReference type="Rhea" id="RHEA:45336"/>
        <dbReference type="Rhea" id="RHEA-COMP:11170"/>
        <dbReference type="Rhea" id="RHEA-COMP:11171"/>
        <dbReference type="ChEBI" id="CHEBI:29999"/>
        <dbReference type="ChEBI" id="CHEBI:57287"/>
        <dbReference type="ChEBI" id="CHEBI:61540"/>
        <dbReference type="ChEBI" id="CHEBI:85189"/>
        <dbReference type="EC" id="2.3.1.250"/>
    </reaction>
</comment>
<dbReference type="InterPro" id="IPR004299">
    <property type="entry name" value="MBOAT_fam"/>
</dbReference>
<dbReference type="STRING" id="6334.A0A0V1B286"/>
<keyword evidence="3" id="KW-0879">Wnt signaling pathway</keyword>
<accession>A0A0V1B286</accession>
<dbReference type="GO" id="GO:0005783">
    <property type="term" value="C:endoplasmic reticulum"/>
    <property type="evidence" value="ECO:0007669"/>
    <property type="project" value="TreeGrafter"/>
</dbReference>
<evidence type="ECO:0000256" key="1">
    <source>
        <dbReference type="ARBA" id="ARBA00004141"/>
    </source>
</evidence>
<evidence type="ECO:0000256" key="2">
    <source>
        <dbReference type="ARBA" id="ARBA00022679"/>
    </source>
</evidence>
<keyword evidence="6 12" id="KW-0472">Membrane</keyword>
<dbReference type="OrthoDB" id="5968863at2759"/>
<dbReference type="GO" id="GO:0017147">
    <property type="term" value="F:Wnt-protein binding"/>
    <property type="evidence" value="ECO:0007669"/>
    <property type="project" value="TreeGrafter"/>
</dbReference>
<keyword evidence="5 12" id="KW-1133">Transmembrane helix</keyword>
<evidence type="ECO:0000256" key="6">
    <source>
        <dbReference type="ARBA" id="ARBA00023136"/>
    </source>
</evidence>
<keyword evidence="14" id="KW-1185">Reference proteome</keyword>
<dbReference type="FunCoup" id="A0A0V1B286">
    <property type="interactions" value="488"/>
</dbReference>
<dbReference type="PANTHER" id="PTHR13906">
    <property type="entry name" value="PORCUPINE"/>
    <property type="match status" value="1"/>
</dbReference>
<evidence type="ECO:0000256" key="8">
    <source>
        <dbReference type="ARBA" id="ARBA00038269"/>
    </source>
</evidence>
<evidence type="ECO:0000256" key="5">
    <source>
        <dbReference type="ARBA" id="ARBA00022989"/>
    </source>
</evidence>
<dbReference type="GO" id="GO:0016055">
    <property type="term" value="P:Wnt signaling pathway"/>
    <property type="evidence" value="ECO:0007669"/>
    <property type="project" value="UniProtKB-KW"/>
</dbReference>
<dbReference type="Proteomes" id="UP000054776">
    <property type="component" value="Unassembled WGS sequence"/>
</dbReference>
<keyword evidence="4 12" id="KW-0812">Transmembrane</keyword>